<reference evidence="16" key="3">
    <citation type="journal article" date="2016" name="J. Infect. Dis.">
        <title>Comparative Genomics of Community-Associated Methicillin-Resistant Staphylococcus aureus Shows the Emergence of Clone ST8-USA300 in Geneva, Switzerland.</title>
        <authorList>
            <person name="Von Dach E."/>
            <person name="Diene S.M."/>
            <person name="Fankhauser C."/>
            <person name="Schrenzel J."/>
            <person name="Harbarth S."/>
            <person name="Francois P."/>
        </authorList>
    </citation>
    <scope>NUCLEOTIDE SEQUENCE</scope>
    <source>
        <strain evidence="16">MRSA_S26</strain>
    </source>
</reference>
<reference evidence="31" key="4">
    <citation type="submission" date="2017-08" db="EMBL/GenBank/DDBJ databases">
        <title>Protection against atopic dermatitis through acquisition of Staphylococcus quorum-sensing agr mutations in the skin.</title>
        <authorList>
            <person name="Nakamura Y."/>
            <person name="Takahashi H."/>
            <person name="Takaya A."/>
            <person name="Inoue Y."/>
            <person name="Katayama Y."/>
            <person name="Kusuya Y."/>
            <person name="Shoji T."/>
            <person name="Takada S."/>
            <person name="Nakagawa S."/>
            <person name="Oguma R."/>
            <person name="Ozawa N."/>
            <person name="Yamaide F."/>
            <person name="Suzuki S."/>
            <person name="Villaruz A."/>
            <person name="Otto M."/>
            <person name="Matsue H."/>
            <person name="Nunez G."/>
            <person name="Shimojo N."/>
        </authorList>
    </citation>
    <scope>NUCLEOTIDE SEQUENCE [LARGE SCALE GENOMIC DNA]</scope>
    <source>
        <strain evidence="31">M1K003</strain>
    </source>
</reference>
<reference evidence="13" key="8">
    <citation type="submission" date="2018-07" db="EMBL/GenBank/DDBJ databases">
        <title>Protection against atopic dermatitis through acquisition of Staphylococcus quorum-sensing agr mutations in the skin.</title>
        <authorList>
            <person name="Nakamura Y."/>
            <person name="Takahashi H."/>
            <person name="Takaya A."/>
            <person name="Inoue Y."/>
            <person name="Katayama Y."/>
            <person name="Kusuya Y."/>
            <person name="Shoji T."/>
            <person name="Takada S."/>
            <person name="Nakagawa S."/>
            <person name="Oguma R."/>
            <person name="Ozawa N."/>
            <person name="Yamaide F."/>
            <person name="Suzuki S."/>
            <person name="Villaruz A."/>
            <person name="Otto M."/>
            <person name="Matsue H."/>
            <person name="Nunez G."/>
            <person name="Shimojo N."/>
        </authorList>
    </citation>
    <scope>NUCLEOTIDE SEQUENCE</scope>
    <source>
        <strain evidence="13">M1K003</strain>
    </source>
</reference>
<evidence type="ECO:0000313" key="2">
    <source>
        <dbReference type="EMBL" id="CAA4104018.1"/>
    </source>
</evidence>
<reference evidence="27 30" key="7">
    <citation type="submission" date="2018-06" db="EMBL/GenBank/DDBJ databases">
        <authorList>
            <consortium name="Pathogen Informatics"/>
            <person name="Doyle S."/>
        </authorList>
    </citation>
    <scope>NUCLEOTIDE SEQUENCE [LARGE SCALE GENOMIC DNA]</scope>
    <source>
        <strain evidence="27 30">NCTC10702</strain>
    </source>
</reference>
<dbReference type="Proteomes" id="UP000217245">
    <property type="component" value="Chromosome"/>
</dbReference>
<dbReference type="Proteomes" id="UP000442696">
    <property type="component" value="Unassembled WGS sequence"/>
</dbReference>
<accession>A0A1E8XDE1</accession>
<dbReference type="EMBL" id="CAIGXB010000010">
    <property type="protein sequence ID" value="CAC5806759.1"/>
    <property type="molecule type" value="Genomic_DNA"/>
</dbReference>
<evidence type="ECO:0000313" key="51">
    <source>
        <dbReference type="Proteomes" id="UP000561555"/>
    </source>
</evidence>
<dbReference type="Proteomes" id="UP000265645">
    <property type="component" value="Unassembled WGS sequence"/>
</dbReference>
<dbReference type="InterPro" id="IPR025930">
    <property type="entry name" value="NETI"/>
</dbReference>
<name>A0A0D6W6I7_STAAU</name>
<dbReference type="Proteomes" id="UP000473113">
    <property type="component" value="Unassembled WGS sequence"/>
</dbReference>
<evidence type="ECO:0000313" key="19">
    <source>
        <dbReference type="EMBL" id="MVM09130.1"/>
    </source>
</evidence>
<dbReference type="Pfam" id="PF14044">
    <property type="entry name" value="NETI"/>
    <property type="match status" value="1"/>
</dbReference>
<evidence type="ECO:0000313" key="44">
    <source>
        <dbReference type="Proteomes" id="UP000478431"/>
    </source>
</evidence>
<evidence type="ECO:0000313" key="30">
    <source>
        <dbReference type="Proteomes" id="UP000254116"/>
    </source>
</evidence>
<dbReference type="EMBL" id="BDVT01000008">
    <property type="protein sequence ID" value="GBV20812.1"/>
    <property type="molecule type" value="Genomic_DNA"/>
</dbReference>
<dbReference type="OMA" id="YMPVRRM"/>
<dbReference type="Proteomes" id="UP000451682">
    <property type="component" value="Unassembled WGS sequence"/>
</dbReference>
<evidence type="ECO:0000313" key="12">
    <source>
        <dbReference type="EMBL" id="CAD7353745.1"/>
    </source>
</evidence>
<evidence type="ECO:0000313" key="23">
    <source>
        <dbReference type="EMBL" id="NUY11139.1"/>
    </source>
</evidence>
<evidence type="ECO:0000313" key="24">
    <source>
        <dbReference type="EMBL" id="NUY68208.1"/>
    </source>
</evidence>
<reference evidence="42 45" key="10">
    <citation type="submission" date="2019-11" db="EMBL/GenBank/DDBJ databases">
        <title>Implementation of targeted gown and glove precautions to prevent Staphylococcus aureus acquisition in community-based nursing homes.</title>
        <authorList>
            <person name="Stine O.C."/>
        </authorList>
    </citation>
    <scope>NUCLEOTIDE SEQUENCE [LARGE SCALE GENOMIC DNA]</scope>
    <source>
        <strain evidence="19 45">S_1081.LBCF.DN</strain>
        <strain evidence="18 42">S_2062.LAUP.DI</strain>
    </source>
</reference>
<gene>
    <name evidence="16" type="ORF">ACR79_12745</name>
    <name evidence="1" type="ORF">CNH36_10785</name>
    <name evidence="28" type="ORF">DQU50_15200</name>
    <name evidence="25" type="ORF">EIG94_10855</name>
    <name evidence="26" type="ORF">EIH03_05300</name>
    <name evidence="15" type="ORF">EP54_12265</name>
    <name evidence="14" type="ORF">EQ90_00865</name>
    <name evidence="21" type="ORF">G0Z31_12780</name>
    <name evidence="22" type="ORF">G6Y24_02980</name>
    <name evidence="18" type="ORF">GO814_14295</name>
    <name evidence="19" type="ORF">GO942_00285</name>
    <name evidence="23" type="ORF">GQX37_00990</name>
    <name evidence="24" type="ORF">GQX52_06055</name>
    <name evidence="20" type="ORF">GZ130_13225</name>
    <name evidence="17" type="ORF">LB359_06295</name>
    <name evidence="13" type="ORF">M1K003_1812</name>
    <name evidence="27" type="ORF">NCTC10702_03092</name>
    <name evidence="12" type="ORF">NCTC13131_01254</name>
    <name evidence="2" type="ORF">SAMEA1029512_00985</name>
    <name evidence="3" type="ORF">SAMEA1029528_01850</name>
    <name evidence="4" type="ORF">SAMEA2078260_02016</name>
    <name evidence="6" type="ORF">SAMEA2078588_01749</name>
    <name evidence="7" type="ORF">SAMEA2080344_01911</name>
    <name evidence="5" type="ORF">SAMEA2081063_01926</name>
    <name evidence="8" type="ORF">SAMEA4008575_02343</name>
    <name evidence="9" type="ORF">SAMEA4552975_02389</name>
    <name evidence="10" type="ORF">SAMEA70146418_02092</name>
    <name evidence="11" type="ORF">SAMEA70153168_02002</name>
</gene>
<evidence type="ECO:0000313" key="40">
    <source>
        <dbReference type="Proteomes" id="UP000459702"/>
    </source>
</evidence>
<proteinExistence type="predicted"/>
<dbReference type="Proteomes" id="UP000052129">
    <property type="component" value="Unassembled WGS sequence"/>
</dbReference>
<dbReference type="EMBL" id="CACUNS010000009">
    <property type="protein sequence ID" value="CAA6094515.1"/>
    <property type="molecule type" value="Genomic_DNA"/>
</dbReference>
<evidence type="ECO:0000313" key="45">
    <source>
        <dbReference type="Proteomes" id="UP000478867"/>
    </source>
</evidence>
<evidence type="ECO:0000313" key="1">
    <source>
        <dbReference type="EMBL" id="ATC72090.1"/>
    </source>
</evidence>
<evidence type="ECO:0000313" key="7">
    <source>
        <dbReference type="EMBL" id="CAA6367517.1"/>
    </source>
</evidence>
<dbReference type="EMBL" id="CAIIGN010000007">
    <property type="protein sequence ID" value="CAC8244899.1"/>
    <property type="molecule type" value="Genomic_DNA"/>
</dbReference>
<dbReference type="EMBL" id="JAALTR010000098">
    <property type="protein sequence ID" value="NGW66461.1"/>
    <property type="molecule type" value="Genomic_DNA"/>
</dbReference>
<evidence type="ECO:0000313" key="15">
    <source>
        <dbReference type="EMBL" id="KMR56167.1"/>
    </source>
</evidence>
<dbReference type="EMBL" id="JAAFLG010000042">
    <property type="protein sequence ID" value="NDP57535.1"/>
    <property type="molecule type" value="Genomic_DNA"/>
</dbReference>
<evidence type="ECO:0000313" key="10">
    <source>
        <dbReference type="EMBL" id="CAC8225705.1"/>
    </source>
</evidence>
<evidence type="ECO:0000313" key="50">
    <source>
        <dbReference type="Proteomes" id="UP000547874"/>
    </source>
</evidence>
<dbReference type="Proteomes" id="UP000505390">
    <property type="component" value="Unassembled WGS sequence"/>
</dbReference>
<evidence type="ECO:0000313" key="31">
    <source>
        <dbReference type="Proteomes" id="UP000265645"/>
    </source>
</evidence>
<dbReference type="EMBL" id="QNXF01000003">
    <property type="protein sequence ID" value="TXL40778.1"/>
    <property type="molecule type" value="Genomic_DNA"/>
</dbReference>
<dbReference type="EMBL" id="CAIIGD010000007">
    <property type="protein sequence ID" value="CAC8225705.1"/>
    <property type="molecule type" value="Genomic_DNA"/>
</dbReference>
<dbReference type="EMBL" id="CACTQT010000011">
    <property type="protein sequence ID" value="CAA4386054.1"/>
    <property type="molecule type" value="Genomic_DNA"/>
</dbReference>
<dbReference type="RefSeq" id="WP_000669862.1">
    <property type="nucleotide sequence ID" value="NC_021670.1"/>
</dbReference>
<dbReference type="EMBL" id="RQTC01000192">
    <property type="protein sequence ID" value="RZH92011.1"/>
    <property type="molecule type" value="Genomic_DNA"/>
</dbReference>
<organism evidence="5 36">
    <name type="scientific">Staphylococcus aureus</name>
    <dbReference type="NCBI Taxonomy" id="1280"/>
    <lineage>
        <taxon>Bacteria</taxon>
        <taxon>Bacillati</taxon>
        <taxon>Bacillota</taxon>
        <taxon>Bacilli</taxon>
        <taxon>Bacillales</taxon>
        <taxon>Staphylococcaceae</taxon>
        <taxon>Staphylococcus</taxon>
    </lineage>
</organism>
<evidence type="ECO:0000313" key="27">
    <source>
        <dbReference type="EMBL" id="SUL36978.1"/>
    </source>
</evidence>
<reference evidence="22 43" key="14">
    <citation type="submission" date="2020-02" db="EMBL/GenBank/DDBJ databases">
        <title>Detection of Heterogeneous Vancomycin Intermediate Resistance in Methicillin Resistant Staphylococcus aureus Isolates from Latin-America.</title>
        <authorList>
            <person name="Castro-Cardozo B."/>
            <person name="Berrio M."/>
            <person name="Vargas M.L."/>
            <person name="Carvajal L.P."/>
            <person name="Millan L.V."/>
            <person name="Rios R."/>
            <person name="Hernandez A."/>
            <person name="Rincon S.L."/>
            <person name="Cubides P."/>
            <person name="Forero E."/>
            <person name="Dinh A."/>
            <person name="Seas C."/>
            <person name="Munita J.M."/>
            <person name="Arias C.A."/>
            <person name="Reyes J."/>
            <person name="Diaz L."/>
        </authorList>
    </citation>
    <scope>NUCLEOTIDE SEQUENCE [LARGE SCALE GENOMIC DNA]</scope>
    <source>
        <strain evidence="22 43">UG255</strain>
    </source>
</reference>
<evidence type="ECO:0000313" key="6">
    <source>
        <dbReference type="EMBL" id="CAA6094515.1"/>
    </source>
</evidence>
<evidence type="ECO:0000313" key="16">
    <source>
        <dbReference type="EMBL" id="KSA78941.1"/>
    </source>
</evidence>
<evidence type="ECO:0000313" key="46">
    <source>
        <dbReference type="Proteomes" id="UP000505390"/>
    </source>
</evidence>
<evidence type="ECO:0000313" key="26">
    <source>
        <dbReference type="EMBL" id="RZI07670.1"/>
    </source>
</evidence>
<dbReference type="Proteomes" id="UP000251686">
    <property type="component" value="Unassembled WGS sequence"/>
</dbReference>
<dbReference type="AlphaFoldDB" id="A0A0D6W6I7"/>
<evidence type="ECO:0000313" key="5">
    <source>
        <dbReference type="EMBL" id="CAA4692563.1"/>
    </source>
</evidence>
<evidence type="ECO:0000313" key="39">
    <source>
        <dbReference type="Proteomes" id="UP000459586"/>
    </source>
</evidence>
<evidence type="ECO:0000313" key="42">
    <source>
        <dbReference type="Proteomes" id="UP000471199"/>
    </source>
</evidence>
<dbReference type="Proteomes" id="UP000466646">
    <property type="component" value="Unassembled WGS sequence"/>
</dbReference>
<evidence type="ECO:0000313" key="49">
    <source>
        <dbReference type="Proteomes" id="UP000507485"/>
    </source>
</evidence>
<evidence type="ECO:0000313" key="25">
    <source>
        <dbReference type="EMBL" id="RZH92011.1"/>
    </source>
</evidence>
<evidence type="ECO:0000313" key="36">
    <source>
        <dbReference type="Proteomes" id="UP000443506"/>
    </source>
</evidence>
<dbReference type="EMBL" id="CAIHOM010000004">
    <property type="protein sequence ID" value="CAC7018525.1"/>
    <property type="molecule type" value="Genomic_DNA"/>
</dbReference>
<reference evidence="28 38" key="6">
    <citation type="submission" date="2018-06" db="EMBL/GenBank/DDBJ databases">
        <title>Whole genome sequencing to identify and define MRSA outbreaks.</title>
        <authorList>
            <person name="Sullivan M.J."/>
            <person name="Altman D.R."/>
            <person name="Chacko K."/>
            <person name="Ciferri B."/>
            <person name="Webster E."/>
            <person name="Deikus G."/>
            <person name="Lewis M."/>
            <person name="Khan Z."/>
            <person name="Beckford C."/>
            <person name="Rendo A."/>
            <person name="Samaroo F."/>
            <person name="Sebra R."/>
            <person name="Karam-Howlin R."/>
            <person name="Southwick K."/>
            <person name="Adams E."/>
            <person name="Ying L."/>
            <person name="Kornblum J."/>
            <person name="Factor S."/>
            <person name="Danesh Yazdi M."/>
            <person name="Dingle T."/>
            <person name="Hamula C."/>
            <person name="Bashir A."/>
            <person name="Schadt E."/>
            <person name="Kasarskis A."/>
            <person name="Patel G."/>
            <person name="Wallach F."/>
            <person name="Gibbs K."/>
            <person name="Van Bakel H."/>
        </authorList>
    </citation>
    <scope>NUCLEOTIDE SEQUENCE [LARGE SCALE GENOMIC DNA]</scope>
    <source>
        <strain evidence="28">Pt013</strain>
        <strain evidence="38">pt013</strain>
    </source>
</reference>
<dbReference type="EMBL" id="RQTF01000077">
    <property type="protein sequence ID" value="RZI07670.1"/>
    <property type="molecule type" value="Genomic_DNA"/>
</dbReference>
<reference evidence="50 51" key="12">
    <citation type="journal article" date="2020" name="J. Antimicrob. Chemother.">
        <title>Detection of heterogeneous vancomycin intermediate resistance in MRSA isolates from Latin America.</title>
        <authorList>
            <person name="Castro B.E."/>
            <person name="Berrio M."/>
            <person name="Vargas M.L."/>
            <person name="Carvajal L.P."/>
            <person name="Millan L.V."/>
            <person name="Rios R."/>
            <person name="Hernandez A.K."/>
            <person name="Rincon S."/>
            <person name="Cubides P."/>
            <person name="Forero E."/>
            <person name="Dinh A."/>
            <person name="Seas C."/>
            <person name="Munita J.M."/>
            <person name="Arias C.A."/>
            <person name="Reyes J."/>
            <person name="Diaz L."/>
        </authorList>
    </citation>
    <scope>NUCLEOTIDE SEQUENCE [LARGE SCALE GENOMIC DNA]</scope>
    <source>
        <strain evidence="23 50">UE1097</strain>
        <strain evidence="24 51">UP89</strain>
    </source>
</reference>
<evidence type="ECO:0000313" key="13">
    <source>
        <dbReference type="EMBL" id="GBV20812.1"/>
    </source>
</evidence>
<evidence type="ECO:0000313" key="21">
    <source>
        <dbReference type="EMBL" id="NGK22365.1"/>
    </source>
</evidence>
<evidence type="ECO:0000313" key="8">
    <source>
        <dbReference type="EMBL" id="CAC5806759.1"/>
    </source>
</evidence>
<evidence type="ECO:0000313" key="28">
    <source>
        <dbReference type="EMBL" id="TXL40778.1"/>
    </source>
</evidence>
<dbReference type="Proteomes" id="UP000507402">
    <property type="component" value="Unassembled WGS sequence"/>
</dbReference>
<evidence type="ECO:0000313" key="3">
    <source>
        <dbReference type="EMBL" id="CAA4135031.1"/>
    </source>
</evidence>
<evidence type="ECO:0000313" key="4">
    <source>
        <dbReference type="EMBL" id="CAA4386054.1"/>
    </source>
</evidence>
<dbReference type="EMBL" id="CP023391">
    <property type="protein sequence ID" value="ATC72090.1"/>
    <property type="molecule type" value="Genomic_DNA"/>
</dbReference>
<evidence type="ECO:0000313" key="34">
    <source>
        <dbReference type="Proteomes" id="UP000442696"/>
    </source>
</evidence>
<dbReference type="EMBL" id="LALQ01000061">
    <property type="protein sequence ID" value="KMR56167.1"/>
    <property type="molecule type" value="Genomic_DNA"/>
</dbReference>
<evidence type="ECO:0000313" key="35">
    <source>
        <dbReference type="Proteomes" id="UP000442782"/>
    </source>
</evidence>
<dbReference type="EMBL" id="CACURZ010000010">
    <property type="protein sequence ID" value="CAA6367517.1"/>
    <property type="molecule type" value="Genomic_DNA"/>
</dbReference>
<reference evidence="16" key="2">
    <citation type="submission" date="2015-06" db="EMBL/GenBank/DDBJ databases">
        <authorList>
            <person name="Diene S.M."/>
            <person name="Von Dach E."/>
            <person name="Fankhauser C."/>
            <person name="Schrenzel J."/>
            <person name="Harbarth S."/>
            <person name="Francois P."/>
        </authorList>
    </citation>
    <scope>NUCLEOTIDE SEQUENCE</scope>
    <source>
        <strain evidence="16">MRSA_S26</strain>
    </source>
</reference>
<evidence type="ECO:0000313" key="33">
    <source>
        <dbReference type="Proteomes" id="UP000294017"/>
    </source>
</evidence>
<protein>
    <submittedName>
        <fullName evidence="1">NETI motif-containing protein</fullName>
    </submittedName>
    <submittedName>
        <fullName evidence="2">YebG</fullName>
    </submittedName>
</protein>
<dbReference type="EMBL" id="UHBY01000003">
    <property type="protein sequence ID" value="SUL36978.1"/>
    <property type="molecule type" value="Genomic_DNA"/>
</dbReference>
<dbReference type="EMBL" id="CACTPI010000007">
    <property type="protein sequence ID" value="CAA4135031.1"/>
    <property type="molecule type" value="Genomic_DNA"/>
</dbReference>
<evidence type="ECO:0000313" key="17">
    <source>
        <dbReference type="EMBL" id="MCE3361961.1"/>
    </source>
</evidence>
<dbReference type="EMBL" id="CACTOE010000005">
    <property type="protein sequence ID" value="CAA4104018.1"/>
    <property type="molecule type" value="Genomic_DNA"/>
</dbReference>
<dbReference type="EMBL" id="LALJ01000002">
    <property type="protein sequence ID" value="KMR38341.1"/>
    <property type="molecule type" value="Genomic_DNA"/>
</dbReference>
<evidence type="ECO:0000313" key="48">
    <source>
        <dbReference type="Proteomes" id="UP000507402"/>
    </source>
</evidence>
<reference evidence="32 33" key="9">
    <citation type="submission" date="2018-11" db="EMBL/GenBank/DDBJ databases">
        <title>Genomic profiling of Staphylococcus species from a Poultry farm system in KwaZulu-Natal, South Africa.</title>
        <authorList>
            <person name="Amoako D.G."/>
            <person name="Somboro A.M."/>
            <person name="Abia A.L.K."/>
            <person name="Bester L.A."/>
            <person name="Essack S.Y."/>
        </authorList>
    </citation>
    <scope>NUCLEOTIDE SEQUENCE [LARGE SCALE GENOMIC DNA]</scope>
    <source>
        <strain evidence="26 33">SA12</strain>
        <strain evidence="25 32">SA9</strain>
    </source>
</reference>
<reference evidence="17" key="16">
    <citation type="journal article" date="2021" name="Front Med (Lausanne)">
        <title>The Prevalence and Determinants of Fusidic Acid Resistance Among Methicillin-Resistant Staphylococcus aureus Clinical Isolates in China.</title>
        <authorList>
            <person name="Zhao H."/>
            <person name="Wang X."/>
            <person name="Wang B."/>
            <person name="Xu Y."/>
            <person name="Rao L."/>
            <person name="Wan B."/>
            <person name="Guo Y."/>
            <person name="Wu X."/>
            <person name="Yu J."/>
            <person name="Chen L."/>
            <person name="Li M."/>
            <person name="Yu F."/>
        </authorList>
    </citation>
    <scope>NUCLEOTIDE SEQUENCE</scope>
    <source>
        <strain evidence="17">NC-4</strain>
    </source>
</reference>
<reference evidence="14" key="1">
    <citation type="journal article" date="2015" name="J. Infect. Dis.">
        <title>Parallel Epidemics of Community-Associated Methicillin-Resistant Staphylococcus aureus USA300 Infection in North and South America.</title>
        <authorList>
            <person name="Planet P.J."/>
            <person name="Diaz L."/>
            <person name="Kolokotronis S.O."/>
            <person name="Narechania A."/>
            <person name="Reyes J."/>
            <person name="Xing G."/>
            <person name="Rincon S."/>
            <person name="Smith H."/>
            <person name="Panesso D."/>
            <person name="Ryan C."/>
            <person name="Smith D.P."/>
            <person name="Guzman M."/>
            <person name="Zurita J."/>
            <person name="Sebra R."/>
            <person name="Deikus G."/>
            <person name="Nolan R.L."/>
            <person name="Tenover F.C."/>
            <person name="Weinstock G.M."/>
            <person name="Robinson D.A."/>
            <person name="Arias C.A."/>
        </authorList>
    </citation>
    <scope>NUCLEOTIDE SEQUENCE</scope>
    <source>
        <strain evidence="14">CA15</strain>
        <strain evidence="15">M121</strain>
    </source>
</reference>
<evidence type="ECO:0000313" key="18">
    <source>
        <dbReference type="EMBL" id="MVK36313.1"/>
    </source>
</evidence>
<dbReference type="Proteomes" id="UP001200271">
    <property type="component" value="Unassembled WGS sequence"/>
</dbReference>
<evidence type="ECO:0000313" key="20">
    <source>
        <dbReference type="EMBL" id="NDP57535.1"/>
    </source>
</evidence>
<evidence type="ECO:0000313" key="22">
    <source>
        <dbReference type="EMBL" id="NGW66461.1"/>
    </source>
</evidence>
<evidence type="ECO:0000313" key="41">
    <source>
        <dbReference type="Proteomes" id="UP000466646"/>
    </source>
</evidence>
<dbReference type="SMR" id="A0A0D6W6I7"/>
<evidence type="ECO:0000313" key="43">
    <source>
        <dbReference type="Proteomes" id="UP000473113"/>
    </source>
</evidence>
<reference evidence="21 44" key="15">
    <citation type="submission" date="2020-02" db="EMBL/GenBank/DDBJ databases">
        <title>Novel Insights Into The Classification of Staphylococcal Beta-Lactamases In Relation To The Cefazolin Inoculum Effect.</title>
        <authorList>
            <person name="Carvajal L.P."/>
            <person name="Rincon S."/>
            <person name="Echeverri A."/>
            <person name="Porras J."/>
            <person name="Rios R."/>
            <person name="Ordonez K."/>
            <person name="Seas C."/>
            <person name="Gomez-Villegas S."/>
            <person name="Diaz L."/>
            <person name="Arias C.A."/>
            <person name="Reyes J."/>
        </authorList>
    </citation>
    <scope>NUCLEOTIDE SEQUENCE [LARGE SCALE GENOMIC DNA]</scope>
    <source>
        <strain evidence="21 44">UP127</strain>
    </source>
</reference>
<reference evidence="34 35" key="11">
    <citation type="submission" date="2019-12" db="EMBL/GenBank/DDBJ databases">
        <authorList>
            <consortium name="Pathogen Informatics"/>
        </authorList>
    </citation>
    <scope>NUCLEOTIDE SEQUENCE [LARGE SCALE GENOMIC DNA]</scope>
    <source>
        <strain evidence="9 49">A13</strain>
        <strain evidence="10 47">MOS105</strain>
        <strain evidence="11 48">MOS114</strain>
        <strain evidence="12">NCTC13131</strain>
        <strain evidence="3 37">S040_N01_C01</strain>
        <strain evidence="2 35">S087_N01_C01</strain>
        <strain evidence="8 46">SG160</strain>
        <strain evidence="6 40">T012_N10_C04</strain>
        <strain evidence="4 34">T012_N16_C08</strain>
        <strain evidence="5 36">T065_N03_C06</strain>
        <strain evidence="7 39">T197_A02_C01</strain>
    </source>
</reference>
<dbReference type="EMBL" id="UAUZ02000002">
    <property type="protein sequence ID" value="CAD7353745.1"/>
    <property type="molecule type" value="Genomic_DNA"/>
</dbReference>
<dbReference type="EMBL" id="JAANEC010000015">
    <property type="protein sequence ID" value="NUY11139.1"/>
    <property type="molecule type" value="Genomic_DNA"/>
</dbReference>
<sequence>MKFKVNENETIADCLSRMKMQGYMPVKRIEKPVFQEQKDGTVEVSHQEIVFVGKKIQ</sequence>
<dbReference type="EMBL" id="LFVP01000010">
    <property type="protein sequence ID" value="KSA78941.1"/>
    <property type="molecule type" value="Genomic_DNA"/>
</dbReference>
<evidence type="ECO:0000313" key="14">
    <source>
        <dbReference type="EMBL" id="KMR38341.1"/>
    </source>
</evidence>
<dbReference type="EMBL" id="WPTS01000042">
    <property type="protein sequence ID" value="MVK36313.1"/>
    <property type="molecule type" value="Genomic_DNA"/>
</dbReference>
<dbReference type="Proteomes" id="UP000442782">
    <property type="component" value="Unassembled WGS sequence"/>
</dbReference>
<dbReference type="Proteomes" id="UP000459586">
    <property type="component" value="Unassembled WGS sequence"/>
</dbReference>
<dbReference type="Proteomes" id="UP000478867">
    <property type="component" value="Unassembled WGS sequence"/>
</dbReference>
<evidence type="ECO:0000313" key="9">
    <source>
        <dbReference type="EMBL" id="CAC7018525.1"/>
    </source>
</evidence>
<dbReference type="EMBL" id="JAANDN010000058">
    <property type="protein sequence ID" value="NUY68208.1"/>
    <property type="molecule type" value="Genomic_DNA"/>
</dbReference>
<dbReference type="Proteomes" id="UP000443506">
    <property type="component" value="Unassembled WGS sequence"/>
</dbReference>
<dbReference type="Proteomes" id="UP000294017">
    <property type="component" value="Unassembled WGS sequence"/>
</dbReference>
<evidence type="ECO:0000313" key="11">
    <source>
        <dbReference type="EMBL" id="CAC8244899.1"/>
    </source>
</evidence>
<dbReference type="EMBL" id="CACTWD010000011">
    <property type="protein sequence ID" value="CAA4692563.1"/>
    <property type="molecule type" value="Genomic_DNA"/>
</dbReference>
<accession>A0A0D6W6I7</accession>
<reference evidence="20 41" key="13">
    <citation type="submission" date="2020-01" db="EMBL/GenBank/DDBJ databases">
        <title>Analysis of Virulence and Antimicrobial Resistance Gene Carriage in Staphylococcus aureus Infections in Equids Using Whole Genome Sequencing.</title>
        <authorList>
            <person name="Little S.V."/>
            <person name="Hillhouse A.E."/>
            <person name="Cohen N.D."/>
            <person name="Lawhon S.D."/>
            <person name="Bryan L.K."/>
        </authorList>
    </citation>
    <scope>NUCLEOTIDE SEQUENCE [LARGE SCALE GENOMIC DNA]</scope>
    <source>
        <strain evidence="20 41">61-017</strain>
    </source>
</reference>
<dbReference type="Proteomes" id="UP000507112">
    <property type="component" value="Unassembled WGS sequence"/>
</dbReference>
<evidence type="ECO:0000313" key="32">
    <source>
        <dbReference type="Proteomes" id="UP000293434"/>
    </source>
</evidence>
<dbReference type="Proteomes" id="UP000293434">
    <property type="component" value="Unassembled WGS sequence"/>
</dbReference>
<reference evidence="17" key="17">
    <citation type="submission" date="2023-08" db="EMBL/GenBank/DDBJ databases">
        <authorList>
            <person name="Zhao H."/>
            <person name="Wang X."/>
        </authorList>
    </citation>
    <scope>NUCLEOTIDE SEQUENCE</scope>
    <source>
        <strain evidence="17">NC-4</strain>
    </source>
</reference>
<dbReference type="Proteomes" id="UP000507485">
    <property type="component" value="Unassembled WGS sequence"/>
</dbReference>
<dbReference type="Proteomes" id="UP000459702">
    <property type="component" value="Unassembled WGS sequence"/>
</dbReference>
<evidence type="ECO:0000313" key="47">
    <source>
        <dbReference type="Proteomes" id="UP000507112"/>
    </source>
</evidence>
<dbReference type="EMBL" id="JAAJIY010000062">
    <property type="protein sequence ID" value="NGK22365.1"/>
    <property type="molecule type" value="Genomic_DNA"/>
</dbReference>
<dbReference type="EMBL" id="JAIUEN010000037">
    <property type="protein sequence ID" value="MCE3361961.1"/>
    <property type="molecule type" value="Genomic_DNA"/>
</dbReference>
<reference evidence="1 29" key="5">
    <citation type="submission" date="2017-09" db="EMBL/GenBank/DDBJ databases">
        <title>A single nucleotide polymorphism in the Staphylococcus aureus virulence regulator SaeR abolishes pathogenesis.</title>
        <authorList>
            <person name="Copin R.J."/>
            <person name="Sause W."/>
            <person name="Shopsin B."/>
            <person name="Torres V.J."/>
        </authorList>
    </citation>
    <scope>NUCLEOTIDE SEQUENCE [LARGE SCALE GENOMIC DNA]</scope>
    <source>
        <strain evidence="29">Newman</strain>
        <strain evidence="1">Newman_D2C</strain>
    </source>
</reference>
<evidence type="ECO:0000313" key="37">
    <source>
        <dbReference type="Proteomes" id="UP000443708"/>
    </source>
</evidence>
<dbReference type="Proteomes" id="UP000561555">
    <property type="component" value="Unassembled WGS sequence"/>
</dbReference>
<dbReference type="Proteomes" id="UP000478431">
    <property type="component" value="Unassembled WGS sequence"/>
</dbReference>
<dbReference type="Proteomes" id="UP000471199">
    <property type="component" value="Unassembled WGS sequence"/>
</dbReference>
<dbReference type="EMBL" id="WPXC01000002">
    <property type="protein sequence ID" value="MVM09130.1"/>
    <property type="molecule type" value="Genomic_DNA"/>
</dbReference>
<dbReference type="Proteomes" id="UP000254116">
    <property type="component" value="Unassembled WGS sequence"/>
</dbReference>
<evidence type="ECO:0000313" key="29">
    <source>
        <dbReference type="Proteomes" id="UP000217245"/>
    </source>
</evidence>
<dbReference type="Proteomes" id="UP000547874">
    <property type="component" value="Unassembled WGS sequence"/>
</dbReference>
<evidence type="ECO:0000313" key="38">
    <source>
        <dbReference type="Proteomes" id="UP000451682"/>
    </source>
</evidence>
<dbReference type="Proteomes" id="UP000443708">
    <property type="component" value="Unassembled WGS sequence"/>
</dbReference>